<accession>A0A010ZQG3</accession>
<dbReference type="Gene3D" id="3.90.1570.10">
    <property type="entry name" value="tt1808, chain A"/>
    <property type="match status" value="1"/>
</dbReference>
<comment type="caution">
    <text evidence="2">The sequence shown here is derived from an EMBL/GenBank/DDBJ whole genome shotgun (WGS) entry which is preliminary data.</text>
</comment>
<dbReference type="PANTHER" id="PTHR35400:SF3">
    <property type="entry name" value="SLL1072 PROTEIN"/>
    <property type="match status" value="1"/>
</dbReference>
<reference evidence="2 3" key="1">
    <citation type="submission" date="2013-07" db="EMBL/GenBank/DDBJ databases">
        <authorList>
            <consortium name="DOE Joint Genome Institute"/>
            <person name="Eisen J."/>
            <person name="Huntemann M."/>
            <person name="Han J."/>
            <person name="Chen A."/>
            <person name="Kyrpides N."/>
            <person name="Mavromatis K."/>
            <person name="Markowitz V."/>
            <person name="Palaniappan K."/>
            <person name="Ivanova N."/>
            <person name="Schaumberg A."/>
            <person name="Pati A."/>
            <person name="Liolios K."/>
            <person name="Nordberg H.P."/>
            <person name="Cantor M.N."/>
            <person name="Hua S.X."/>
            <person name="Woyke T."/>
        </authorList>
    </citation>
    <scope>NUCLEOTIDE SEQUENCE [LARGE SCALE GENOMIC DNA]</scope>
    <source>
        <strain evidence="2 3">DSM 44712</strain>
    </source>
</reference>
<keyword evidence="3" id="KW-1185">Reference proteome</keyword>
<evidence type="ECO:0000313" key="2">
    <source>
        <dbReference type="EMBL" id="EXG80919.1"/>
    </source>
</evidence>
<gene>
    <name evidence="2" type="ORF">CryarDRAFT_2014</name>
</gene>
<protein>
    <recommendedName>
        <fullName evidence="1">Putative restriction endonuclease domain-containing protein</fullName>
    </recommendedName>
</protein>
<dbReference type="SUPFAM" id="SSF52980">
    <property type="entry name" value="Restriction endonuclease-like"/>
    <property type="match status" value="1"/>
</dbReference>
<dbReference type="InterPro" id="IPR012296">
    <property type="entry name" value="Nuclease_put_TT1808"/>
</dbReference>
<dbReference type="Pfam" id="PF05685">
    <property type="entry name" value="Uma2"/>
    <property type="match status" value="1"/>
</dbReference>
<proteinExistence type="predicted"/>
<dbReference type="InterPro" id="IPR011335">
    <property type="entry name" value="Restrct_endonuc-II-like"/>
</dbReference>
<dbReference type="PANTHER" id="PTHR35400">
    <property type="entry name" value="SLR1083 PROTEIN"/>
    <property type="match status" value="1"/>
</dbReference>
<dbReference type="HOGENOM" id="CLU_076312_4_0_11"/>
<name>A0A010ZQG3_9ACTN</name>
<organism evidence="2 3">
    <name type="scientific">Cryptosporangium arvum DSM 44712</name>
    <dbReference type="NCBI Taxonomy" id="927661"/>
    <lineage>
        <taxon>Bacteria</taxon>
        <taxon>Bacillati</taxon>
        <taxon>Actinomycetota</taxon>
        <taxon>Actinomycetes</taxon>
        <taxon>Cryptosporangiales</taxon>
        <taxon>Cryptosporangiaceae</taxon>
        <taxon>Cryptosporangium</taxon>
    </lineage>
</organism>
<dbReference type="InterPro" id="IPR008538">
    <property type="entry name" value="Uma2"/>
</dbReference>
<dbReference type="RefSeq" id="WP_035850050.1">
    <property type="nucleotide sequence ID" value="NZ_KK073874.1"/>
</dbReference>
<feature type="domain" description="Putative restriction endonuclease" evidence="1">
    <location>
        <begin position="17"/>
        <end position="180"/>
    </location>
</feature>
<dbReference type="AlphaFoldDB" id="A0A010ZQG3"/>
<sequence length="189" mass="21803">MTAAVGLYEPPDGWSDEELVQVPEGVHYEIEDGRLVVSPRPTFWHQEACRRLANVLEEQCPSQYWPVQEGEVRIYDGRVVAELRAPDILVVPRELTRRGAHRGWAHPHEVSLAAEVVSRHSYTPDRTTKVAVYAAWGIPLYLRLETEPEVICYAYRLGGNKTYEKPTEHRDLFTLEEPFQIQIDPALWR</sequence>
<evidence type="ECO:0000313" key="3">
    <source>
        <dbReference type="Proteomes" id="UP000021053"/>
    </source>
</evidence>
<dbReference type="EMBL" id="JFBT01000001">
    <property type="protein sequence ID" value="EXG80919.1"/>
    <property type="molecule type" value="Genomic_DNA"/>
</dbReference>
<evidence type="ECO:0000259" key="1">
    <source>
        <dbReference type="Pfam" id="PF05685"/>
    </source>
</evidence>
<dbReference type="CDD" id="cd06260">
    <property type="entry name" value="DUF820-like"/>
    <property type="match status" value="1"/>
</dbReference>
<dbReference type="Proteomes" id="UP000021053">
    <property type="component" value="Unassembled WGS sequence"/>
</dbReference>